<keyword evidence="3" id="KW-1185">Reference proteome</keyword>
<dbReference type="Proteomes" id="UP001617427">
    <property type="component" value="Unassembled WGS sequence"/>
</dbReference>
<evidence type="ECO:0000313" key="2">
    <source>
        <dbReference type="EMBL" id="MFJ3045691.1"/>
    </source>
</evidence>
<dbReference type="InterPro" id="IPR010131">
    <property type="entry name" value="MdtP/NodT-like"/>
</dbReference>
<dbReference type="RefSeq" id="WP_402699413.1">
    <property type="nucleotide sequence ID" value="NZ_JBIUZV010000003.1"/>
</dbReference>
<accession>A0ABW8EW67</accession>
<evidence type="ECO:0000313" key="3">
    <source>
        <dbReference type="Proteomes" id="UP001617427"/>
    </source>
</evidence>
<dbReference type="Gene3D" id="1.20.1600.10">
    <property type="entry name" value="Outer membrane efflux proteins (OEP)"/>
    <property type="match status" value="1"/>
</dbReference>
<reference evidence="2 3" key="1">
    <citation type="submission" date="2024-10" db="EMBL/GenBank/DDBJ databases">
        <title>The Natural Products Discovery Center: Release of the First 8490 Sequenced Strains for Exploring Actinobacteria Biosynthetic Diversity.</title>
        <authorList>
            <person name="Kalkreuter E."/>
            <person name="Kautsar S.A."/>
            <person name="Yang D."/>
            <person name="Bader C.D."/>
            <person name="Teijaro C.N."/>
            <person name="Fluegel L."/>
            <person name="Davis C.M."/>
            <person name="Simpson J.R."/>
            <person name="Lauterbach L."/>
            <person name="Steele A.D."/>
            <person name="Gui C."/>
            <person name="Meng S."/>
            <person name="Li G."/>
            <person name="Viehrig K."/>
            <person name="Ye F."/>
            <person name="Su P."/>
            <person name="Kiefer A.F."/>
            <person name="Nichols A."/>
            <person name="Cepeda A.J."/>
            <person name="Yan W."/>
            <person name="Fan B."/>
            <person name="Jiang Y."/>
            <person name="Adhikari A."/>
            <person name="Zheng C.-J."/>
            <person name="Schuster L."/>
            <person name="Cowan T.M."/>
            <person name="Smanski M.J."/>
            <person name="Chevrette M.G."/>
            <person name="De Carvalho L.P.S."/>
            <person name="Shen B."/>
        </authorList>
    </citation>
    <scope>NUCLEOTIDE SEQUENCE [LARGE SCALE GENOMIC DNA]</scope>
    <source>
        <strain evidence="2 3">NPDC087045</strain>
    </source>
</reference>
<gene>
    <name evidence="2" type="ORF">ACIPEN_07680</name>
</gene>
<sequence length="465" mass="50812">MIPLVSRPLRASALAACALLAGCASFSEDGGFGQVQGIAAQKLGKEATWNRTPEDARRAEARVAQLLHADGHSQARLASADDAVQIALFNNPELQASFADLGIAEADLVQAGRLPNPGFSFARTHSGGDIKIERSLSLALMQLFTMPATSRIEARRFDQVRLLLADKLLRTAAQTRQAYYRAVASQQGLAYQEQVNQAAEASHELAAKMAERGNVSKLDAAREQLFYADTQTGLARARRDALQDKEALARLLGIAPAFTLPERLPDLPVRIEEAADIERQAMDQRLDIQAARLEVAGLQDSLGLTRATRFINVLDLGALRTSETGKAPEIGYQVDIEIPLFDWGQARVARAEAIYMQSAHKLAATALDARSQVRLAWRERQDAFVLARRYRDAIVPLRRQVSDENLLRYNGMLISVFELLADAREQAATVNAAIEAERDFWIADAGLQLALGGPATADNRQGKQP</sequence>
<dbReference type="EMBL" id="JBIUZV010000003">
    <property type="protein sequence ID" value="MFJ3045691.1"/>
    <property type="molecule type" value="Genomic_DNA"/>
</dbReference>
<organism evidence="2 3">
    <name type="scientific">Herbaspirillum chlorophenolicum</name>
    <dbReference type="NCBI Taxonomy" id="211589"/>
    <lineage>
        <taxon>Bacteria</taxon>
        <taxon>Pseudomonadati</taxon>
        <taxon>Pseudomonadota</taxon>
        <taxon>Betaproteobacteria</taxon>
        <taxon>Burkholderiales</taxon>
        <taxon>Oxalobacteraceae</taxon>
        <taxon>Herbaspirillum</taxon>
    </lineage>
</organism>
<dbReference type="PANTHER" id="PTHR30203:SF24">
    <property type="entry name" value="BLR4935 PROTEIN"/>
    <property type="match status" value="1"/>
</dbReference>
<comment type="caution">
    <text evidence="2">The sequence shown here is derived from an EMBL/GenBank/DDBJ whole genome shotgun (WGS) entry which is preliminary data.</text>
</comment>
<dbReference type="SUPFAM" id="SSF56954">
    <property type="entry name" value="Outer membrane efflux proteins (OEP)"/>
    <property type="match status" value="1"/>
</dbReference>
<evidence type="ECO:0000256" key="1">
    <source>
        <dbReference type="SAM" id="SignalP"/>
    </source>
</evidence>
<name>A0ABW8EW67_9BURK</name>
<keyword evidence="1" id="KW-0732">Signal</keyword>
<protein>
    <submittedName>
        <fullName evidence="2">TolC family protein</fullName>
    </submittedName>
</protein>
<proteinExistence type="predicted"/>
<dbReference type="PROSITE" id="PS51257">
    <property type="entry name" value="PROKAR_LIPOPROTEIN"/>
    <property type="match status" value="1"/>
</dbReference>
<feature type="signal peptide" evidence="1">
    <location>
        <begin position="1"/>
        <end position="26"/>
    </location>
</feature>
<dbReference type="PANTHER" id="PTHR30203">
    <property type="entry name" value="OUTER MEMBRANE CATION EFFLUX PROTEIN"/>
    <property type="match status" value="1"/>
</dbReference>
<feature type="chain" id="PRO_5045852778" evidence="1">
    <location>
        <begin position="27"/>
        <end position="465"/>
    </location>
</feature>